<dbReference type="GO" id="GO:0005886">
    <property type="term" value="C:plasma membrane"/>
    <property type="evidence" value="ECO:0007669"/>
    <property type="project" value="UniProtKB-SubCell"/>
</dbReference>
<feature type="transmembrane region" description="Helical" evidence="6">
    <location>
        <begin position="149"/>
        <end position="170"/>
    </location>
</feature>
<evidence type="ECO:0000256" key="6">
    <source>
        <dbReference type="SAM" id="Phobius"/>
    </source>
</evidence>
<protein>
    <recommendedName>
        <fullName evidence="9">Membrane protein involved in the export of O-antigen and teichoic acid</fullName>
    </recommendedName>
</protein>
<dbReference type="InterPro" id="IPR050833">
    <property type="entry name" value="Poly_Biosynth_Transport"/>
</dbReference>
<dbReference type="EMBL" id="JAFMYV010000007">
    <property type="protein sequence ID" value="MBO0937948.1"/>
    <property type="molecule type" value="Genomic_DNA"/>
</dbReference>
<feature type="transmembrane region" description="Helical" evidence="6">
    <location>
        <begin position="329"/>
        <end position="351"/>
    </location>
</feature>
<feature type="transmembrane region" description="Helical" evidence="6">
    <location>
        <begin position="396"/>
        <end position="414"/>
    </location>
</feature>
<feature type="transmembrane region" description="Helical" evidence="6">
    <location>
        <begin position="177"/>
        <end position="198"/>
    </location>
</feature>
<evidence type="ECO:0000256" key="1">
    <source>
        <dbReference type="ARBA" id="ARBA00004651"/>
    </source>
</evidence>
<feature type="transmembrane region" description="Helical" evidence="6">
    <location>
        <begin position="247"/>
        <end position="267"/>
    </location>
</feature>
<keyword evidence="3 6" id="KW-0812">Transmembrane</keyword>
<dbReference type="RefSeq" id="WP_207365481.1">
    <property type="nucleotide sequence ID" value="NZ_JAFMYV010000007.1"/>
</dbReference>
<evidence type="ECO:0008006" key="9">
    <source>
        <dbReference type="Google" id="ProtNLM"/>
    </source>
</evidence>
<evidence type="ECO:0000313" key="8">
    <source>
        <dbReference type="Proteomes" id="UP000664034"/>
    </source>
</evidence>
<proteinExistence type="predicted"/>
<feature type="transmembrane region" description="Helical" evidence="6">
    <location>
        <begin position="420"/>
        <end position="441"/>
    </location>
</feature>
<keyword evidence="5 6" id="KW-0472">Membrane</keyword>
<comment type="caution">
    <text evidence="7">The sequence shown here is derived from an EMBL/GenBank/DDBJ whole genome shotgun (WGS) entry which is preliminary data.</text>
</comment>
<feature type="transmembrane region" description="Helical" evidence="6">
    <location>
        <begin position="107"/>
        <end position="129"/>
    </location>
</feature>
<feature type="transmembrane region" description="Helical" evidence="6">
    <location>
        <begin position="204"/>
        <end position="226"/>
    </location>
</feature>
<feature type="transmembrane region" description="Helical" evidence="6">
    <location>
        <begin position="363"/>
        <end position="389"/>
    </location>
</feature>
<keyword evidence="2" id="KW-1003">Cell membrane</keyword>
<keyword evidence="8" id="KW-1185">Reference proteome</keyword>
<gene>
    <name evidence="7" type="ORF">J2I47_15435</name>
</gene>
<dbReference type="Proteomes" id="UP000664034">
    <property type="component" value="Unassembled WGS sequence"/>
</dbReference>
<name>A0A939GHM0_9BACT</name>
<sequence length="457" mass="50457">MINSLRNSVGHINTRLKTIHPRTQNALLNSFWGLLIKGGGMAINLVMVPLTLSCLDNSTFGVWTTLSSLLMLLAFFDIGLGNGLRNKLAVALSTNDIGLAQSYVSTAYVMFGGIQLILIALFTITNTIIPWATILNTTVPNSTLKNLALVLFTGISIKLLLDLLTFVLYARQESAKANLLIFLTNLLSLLGLLILIHFKEGNLFSLGIITAFSPVFLLIIASIFLYKGSLKHIRPFIYLYRREHVKSLLGIGSKFFLVQIAVIVIFYSDNLIITQLFGPTEVTSYNIAFRYFNVINTLFAIVIAPYWSAFTEAHMKGEYHWMRTIYRRLWWFWAGAVGLVIVGIIFASSVYEIWVGDRVQIPTMLNVCMGLSVIVACFNNVAVVVINGLGKIKLQLILSFLSATINIPLCVFLGKHLNMGSTGVILATSLSLLCGSVGSVLQAHRLLNRSATGIWAK</sequence>
<evidence type="ECO:0000256" key="5">
    <source>
        <dbReference type="ARBA" id="ARBA00023136"/>
    </source>
</evidence>
<evidence type="ECO:0000256" key="2">
    <source>
        <dbReference type="ARBA" id="ARBA00022475"/>
    </source>
</evidence>
<organism evidence="7 8">
    <name type="scientific">Fibrella rubiginis</name>
    <dbReference type="NCBI Taxonomy" id="2817060"/>
    <lineage>
        <taxon>Bacteria</taxon>
        <taxon>Pseudomonadati</taxon>
        <taxon>Bacteroidota</taxon>
        <taxon>Cytophagia</taxon>
        <taxon>Cytophagales</taxon>
        <taxon>Spirosomataceae</taxon>
        <taxon>Fibrella</taxon>
    </lineage>
</organism>
<feature type="transmembrane region" description="Helical" evidence="6">
    <location>
        <begin position="287"/>
        <end position="308"/>
    </location>
</feature>
<keyword evidence="4 6" id="KW-1133">Transmembrane helix</keyword>
<comment type="subcellular location">
    <subcellularLocation>
        <location evidence="1">Cell membrane</location>
        <topology evidence="1">Multi-pass membrane protein</topology>
    </subcellularLocation>
</comment>
<evidence type="ECO:0000256" key="3">
    <source>
        <dbReference type="ARBA" id="ARBA00022692"/>
    </source>
</evidence>
<feature type="transmembrane region" description="Helical" evidence="6">
    <location>
        <begin position="26"/>
        <end position="48"/>
    </location>
</feature>
<reference evidence="7" key="1">
    <citation type="submission" date="2021-03" db="EMBL/GenBank/DDBJ databases">
        <title>Fibrella sp. HMF5335 genome sequencing and assembly.</title>
        <authorList>
            <person name="Kang H."/>
            <person name="Kim H."/>
            <person name="Bae S."/>
            <person name="Joh K."/>
        </authorList>
    </citation>
    <scope>NUCLEOTIDE SEQUENCE</scope>
    <source>
        <strain evidence="7">HMF5335</strain>
    </source>
</reference>
<feature type="transmembrane region" description="Helical" evidence="6">
    <location>
        <begin position="60"/>
        <end position="80"/>
    </location>
</feature>
<evidence type="ECO:0000313" key="7">
    <source>
        <dbReference type="EMBL" id="MBO0937948.1"/>
    </source>
</evidence>
<dbReference type="PANTHER" id="PTHR30250:SF11">
    <property type="entry name" value="O-ANTIGEN TRANSPORTER-RELATED"/>
    <property type="match status" value="1"/>
</dbReference>
<dbReference type="PANTHER" id="PTHR30250">
    <property type="entry name" value="PST FAMILY PREDICTED COLANIC ACID TRANSPORTER"/>
    <property type="match status" value="1"/>
</dbReference>
<evidence type="ECO:0000256" key="4">
    <source>
        <dbReference type="ARBA" id="ARBA00022989"/>
    </source>
</evidence>
<accession>A0A939GHM0</accession>
<dbReference type="AlphaFoldDB" id="A0A939GHM0"/>